<name>A0A6G1H3W7_9PEZI</name>
<protein>
    <submittedName>
        <fullName evidence="2">Uncharacterized protein</fullName>
    </submittedName>
</protein>
<dbReference type="EMBL" id="ML977151">
    <property type="protein sequence ID" value="KAF1987658.1"/>
    <property type="molecule type" value="Genomic_DNA"/>
</dbReference>
<proteinExistence type="predicted"/>
<evidence type="ECO:0000256" key="1">
    <source>
        <dbReference type="SAM" id="MobiDB-lite"/>
    </source>
</evidence>
<evidence type="ECO:0000313" key="3">
    <source>
        <dbReference type="Proteomes" id="UP000800041"/>
    </source>
</evidence>
<dbReference type="OrthoDB" id="2563155at2759"/>
<reference evidence="2" key="1">
    <citation type="journal article" date="2020" name="Stud. Mycol.">
        <title>101 Dothideomycetes genomes: a test case for predicting lifestyles and emergence of pathogens.</title>
        <authorList>
            <person name="Haridas S."/>
            <person name="Albert R."/>
            <person name="Binder M."/>
            <person name="Bloem J."/>
            <person name="Labutti K."/>
            <person name="Salamov A."/>
            <person name="Andreopoulos B."/>
            <person name="Baker S."/>
            <person name="Barry K."/>
            <person name="Bills G."/>
            <person name="Bluhm B."/>
            <person name="Cannon C."/>
            <person name="Castanera R."/>
            <person name="Culley D."/>
            <person name="Daum C."/>
            <person name="Ezra D."/>
            <person name="Gonzalez J."/>
            <person name="Henrissat B."/>
            <person name="Kuo A."/>
            <person name="Liang C."/>
            <person name="Lipzen A."/>
            <person name="Lutzoni F."/>
            <person name="Magnuson J."/>
            <person name="Mondo S."/>
            <person name="Nolan M."/>
            <person name="Ohm R."/>
            <person name="Pangilinan J."/>
            <person name="Park H.-J."/>
            <person name="Ramirez L."/>
            <person name="Alfaro M."/>
            <person name="Sun H."/>
            <person name="Tritt A."/>
            <person name="Yoshinaga Y."/>
            <person name="Zwiers L.-H."/>
            <person name="Turgeon B."/>
            <person name="Goodwin S."/>
            <person name="Spatafora J."/>
            <person name="Crous P."/>
            <person name="Grigoriev I."/>
        </authorList>
    </citation>
    <scope>NUCLEOTIDE SEQUENCE</scope>
    <source>
        <strain evidence="2">CBS 113979</strain>
    </source>
</reference>
<keyword evidence="3" id="KW-1185">Reference proteome</keyword>
<accession>A0A6G1H3W7</accession>
<dbReference type="AlphaFoldDB" id="A0A6G1H3W7"/>
<feature type="region of interest" description="Disordered" evidence="1">
    <location>
        <begin position="96"/>
        <end position="142"/>
    </location>
</feature>
<dbReference type="Proteomes" id="UP000800041">
    <property type="component" value="Unassembled WGS sequence"/>
</dbReference>
<gene>
    <name evidence="2" type="ORF">K402DRAFT_392469</name>
</gene>
<sequence>MSKNRYVPPARRNPESAVLDKLKYSVDDINAHYWPHTPPPLSEDRQSTTLNASEADPYSLRYLLLFRGANRRWTSDRIIFAKTNLEVLPEVEHDIPTPSQKPSIMDAPIPSSDDTASITSSSKEAWKSPSVSENAKKAAKPPVPLTGPLTVFEEEYSPTTRGEFHFIGYFRLIRQDRLAPGSPEVVRMLEQKWSTPPRRSGQVAMVKPRNPEAWQKSLGHEWAVLKFERDEEAEEDLGAPGVQVIGGFGDAGGEGRGKSVNELLDEMKLGSESGGVAL</sequence>
<feature type="compositionally biased region" description="Low complexity" evidence="1">
    <location>
        <begin position="111"/>
        <end position="122"/>
    </location>
</feature>
<evidence type="ECO:0000313" key="2">
    <source>
        <dbReference type="EMBL" id="KAF1987658.1"/>
    </source>
</evidence>
<organism evidence="2 3">
    <name type="scientific">Aulographum hederae CBS 113979</name>
    <dbReference type="NCBI Taxonomy" id="1176131"/>
    <lineage>
        <taxon>Eukaryota</taxon>
        <taxon>Fungi</taxon>
        <taxon>Dikarya</taxon>
        <taxon>Ascomycota</taxon>
        <taxon>Pezizomycotina</taxon>
        <taxon>Dothideomycetes</taxon>
        <taxon>Pleosporomycetidae</taxon>
        <taxon>Aulographales</taxon>
        <taxon>Aulographaceae</taxon>
    </lineage>
</organism>